<evidence type="ECO:0000256" key="4">
    <source>
        <dbReference type="SAM" id="Phobius"/>
    </source>
</evidence>
<dbReference type="InterPro" id="IPR000900">
    <property type="entry name" value="Nebulin_repeat"/>
</dbReference>
<keyword evidence="4" id="KW-1133">Transmembrane helix</keyword>
<protein>
    <submittedName>
        <fullName evidence="5">Uncharacterized protein</fullName>
    </submittedName>
</protein>
<name>A0A3B5AI60_9TELE</name>
<sequence length="118" mass="13376">GVGQGTSVSETPEMERVKRNQHNISTIKYKDSLGRGTAIPDLPEVQRVKQTQKHISSVVEQTSAKAKGTPVVFTPEMERVKRNQENIMFACFIYFYFRLKMSFIYLLLGHLNSQAGVL</sequence>
<evidence type="ECO:0000313" key="5">
    <source>
        <dbReference type="Ensembl" id="ENSSPAP00000021138.1"/>
    </source>
</evidence>
<keyword evidence="2" id="KW-0009">Actin-binding</keyword>
<dbReference type="SMART" id="SM00227">
    <property type="entry name" value="NEBU"/>
    <property type="match status" value="2"/>
</dbReference>
<reference evidence="5" key="1">
    <citation type="submission" date="2023-09" db="UniProtKB">
        <authorList>
            <consortium name="Ensembl"/>
        </authorList>
    </citation>
    <scope>IDENTIFICATION</scope>
</reference>
<accession>A0A3B5AI60</accession>
<dbReference type="GO" id="GO:0051015">
    <property type="term" value="F:actin filament binding"/>
    <property type="evidence" value="ECO:0007669"/>
    <property type="project" value="InterPro"/>
</dbReference>
<dbReference type="InterPro" id="IPR055297">
    <property type="entry name" value="NEBU/NEBL"/>
</dbReference>
<keyword evidence="4" id="KW-0812">Transmembrane</keyword>
<evidence type="ECO:0000256" key="3">
    <source>
        <dbReference type="SAM" id="MobiDB-lite"/>
    </source>
</evidence>
<dbReference type="Pfam" id="PF00880">
    <property type="entry name" value="Nebulin"/>
    <property type="match status" value="1"/>
</dbReference>
<keyword evidence="1" id="KW-0677">Repeat</keyword>
<feature type="transmembrane region" description="Helical" evidence="4">
    <location>
        <begin position="87"/>
        <end position="108"/>
    </location>
</feature>
<organism evidence="5">
    <name type="scientific">Stegastes partitus</name>
    <name type="common">bicolor damselfish</name>
    <dbReference type="NCBI Taxonomy" id="144197"/>
    <lineage>
        <taxon>Eukaryota</taxon>
        <taxon>Metazoa</taxon>
        <taxon>Chordata</taxon>
        <taxon>Craniata</taxon>
        <taxon>Vertebrata</taxon>
        <taxon>Euteleostomi</taxon>
        <taxon>Actinopterygii</taxon>
        <taxon>Neopterygii</taxon>
        <taxon>Teleostei</taxon>
        <taxon>Neoteleostei</taxon>
        <taxon>Acanthomorphata</taxon>
        <taxon>Ovalentaria</taxon>
        <taxon>Pomacentridae</taxon>
        <taxon>Stegastes</taxon>
    </lineage>
</organism>
<dbReference type="GO" id="GO:0030018">
    <property type="term" value="C:Z disc"/>
    <property type="evidence" value="ECO:0007669"/>
    <property type="project" value="InterPro"/>
</dbReference>
<dbReference type="GO" id="GO:0071691">
    <property type="term" value="P:cardiac muscle thin filament assembly"/>
    <property type="evidence" value="ECO:0007669"/>
    <property type="project" value="TreeGrafter"/>
</dbReference>
<dbReference type="GeneTree" id="ENSGT00940000154533"/>
<dbReference type="STRING" id="144197.ENSSPAP00000021138"/>
<dbReference type="PANTHER" id="PTHR11039">
    <property type="entry name" value="NEBULIN"/>
    <property type="match status" value="1"/>
</dbReference>
<feature type="region of interest" description="Disordered" evidence="3">
    <location>
        <begin position="1"/>
        <end position="21"/>
    </location>
</feature>
<proteinExistence type="predicted"/>
<dbReference type="AlphaFoldDB" id="A0A3B5AI60"/>
<feature type="compositionally biased region" description="Polar residues" evidence="3">
    <location>
        <begin position="1"/>
        <end position="10"/>
    </location>
</feature>
<evidence type="ECO:0000256" key="1">
    <source>
        <dbReference type="ARBA" id="ARBA00022737"/>
    </source>
</evidence>
<dbReference type="Ensembl" id="ENSSPAT00000021460.1">
    <property type="protein sequence ID" value="ENSSPAP00000021138.1"/>
    <property type="gene ID" value="ENSSPAG00000015920.1"/>
</dbReference>
<dbReference type="PANTHER" id="PTHR11039:SF37">
    <property type="entry name" value="NEBULIN"/>
    <property type="match status" value="1"/>
</dbReference>
<keyword evidence="4" id="KW-0472">Membrane</keyword>
<evidence type="ECO:0000256" key="2">
    <source>
        <dbReference type="ARBA" id="ARBA00023203"/>
    </source>
</evidence>
<dbReference type="PROSITE" id="PS51216">
    <property type="entry name" value="NEBULIN"/>
    <property type="match status" value="1"/>
</dbReference>